<dbReference type="EMBL" id="UAVW01000017">
    <property type="protein sequence ID" value="SQB15356.1"/>
    <property type="molecule type" value="Genomic_DNA"/>
</dbReference>
<keyword evidence="6" id="KW-1185">Reference proteome</keyword>
<dbReference type="InterPro" id="IPR017853">
    <property type="entry name" value="GH"/>
</dbReference>
<dbReference type="PROSITE" id="PS51782">
    <property type="entry name" value="LYSM"/>
    <property type="match status" value="1"/>
</dbReference>
<evidence type="ECO:0000313" key="5">
    <source>
        <dbReference type="Proteomes" id="UP000095512"/>
    </source>
</evidence>
<dbReference type="GO" id="GO:0009253">
    <property type="term" value="P:peptidoglycan catabolic process"/>
    <property type="evidence" value="ECO:0007669"/>
    <property type="project" value="InterPro"/>
</dbReference>
<dbReference type="Gene3D" id="3.10.350.10">
    <property type="entry name" value="LysM domain"/>
    <property type="match status" value="1"/>
</dbReference>
<evidence type="ECO:0000313" key="6">
    <source>
        <dbReference type="Proteomes" id="UP000251853"/>
    </source>
</evidence>
<gene>
    <name evidence="3" type="ORF">ERS852480_01186</name>
    <name evidence="4" type="ORF">NCTC11224_04421</name>
</gene>
<name>A0A174F9M5_9FIRM</name>
<proteinExistence type="inferred from homology"/>
<dbReference type="SUPFAM" id="SSF51445">
    <property type="entry name" value="(Trans)glycosidases"/>
    <property type="match status" value="1"/>
</dbReference>
<dbReference type="Proteomes" id="UP000251853">
    <property type="component" value="Unassembled WGS sequence"/>
</dbReference>
<dbReference type="GO" id="GO:0016998">
    <property type="term" value="P:cell wall macromolecule catabolic process"/>
    <property type="evidence" value="ECO:0007669"/>
    <property type="project" value="InterPro"/>
</dbReference>
<sequence length="171" mass="18715">MDFESIPGRITQEINAIGLAFMETPGSRLGYGPALYTDSYNAAYLWNSGFSSCPLWAADYDVNQPESTGPWDSRDDFQYSDRGRAAGVNGDVDMDFFKDSMFIHSQTPRPEPSPGGIGALLTCRVQGGDTLWGISRRFGTTVGRLAALNHISNPNVIYKGQILEIPDILKA</sequence>
<dbReference type="CDD" id="cd00118">
    <property type="entry name" value="LysM"/>
    <property type="match status" value="1"/>
</dbReference>
<dbReference type="RefSeq" id="WP_022201062.1">
    <property type="nucleotide sequence ID" value="NZ_CATYWZ010000141.1"/>
</dbReference>
<dbReference type="AlphaFoldDB" id="A0A174F9M5"/>
<dbReference type="Pfam" id="PF01183">
    <property type="entry name" value="Glyco_hydro_25"/>
    <property type="match status" value="1"/>
</dbReference>
<evidence type="ECO:0000313" key="3">
    <source>
        <dbReference type="EMBL" id="CUO46421.1"/>
    </source>
</evidence>
<dbReference type="EMBL" id="CZAB01000006">
    <property type="protein sequence ID" value="CUO46421.1"/>
    <property type="molecule type" value="Genomic_DNA"/>
</dbReference>
<dbReference type="Gene3D" id="3.20.20.80">
    <property type="entry name" value="Glycosidases"/>
    <property type="match status" value="1"/>
</dbReference>
<keyword evidence="3" id="KW-0378">Hydrolase</keyword>
<feature type="domain" description="LysM" evidence="2">
    <location>
        <begin position="121"/>
        <end position="165"/>
    </location>
</feature>
<dbReference type="InterPro" id="IPR018392">
    <property type="entry name" value="LysM"/>
</dbReference>
<comment type="similarity">
    <text evidence="1">Belongs to the glycosyl hydrolase 25 family.</text>
</comment>
<organism evidence="3 5">
    <name type="scientific">Enterocloster clostridioformis</name>
    <dbReference type="NCBI Taxonomy" id="1531"/>
    <lineage>
        <taxon>Bacteria</taxon>
        <taxon>Bacillati</taxon>
        <taxon>Bacillota</taxon>
        <taxon>Clostridia</taxon>
        <taxon>Lachnospirales</taxon>
        <taxon>Lachnospiraceae</taxon>
        <taxon>Enterocloster</taxon>
    </lineage>
</organism>
<reference evidence="3 5" key="1">
    <citation type="submission" date="2015-09" db="EMBL/GenBank/DDBJ databases">
        <authorList>
            <consortium name="Pathogen Informatics"/>
        </authorList>
    </citation>
    <scope>NUCLEOTIDE SEQUENCE [LARGE SCALE GENOMIC DNA]</scope>
    <source>
        <strain evidence="3 5">2789STDY5834865</strain>
    </source>
</reference>
<evidence type="ECO:0000313" key="4">
    <source>
        <dbReference type="EMBL" id="SQB15356.1"/>
    </source>
</evidence>
<dbReference type="Proteomes" id="UP000095512">
    <property type="component" value="Unassembled WGS sequence"/>
</dbReference>
<dbReference type="InterPro" id="IPR036779">
    <property type="entry name" value="LysM_dom_sf"/>
</dbReference>
<protein>
    <submittedName>
        <fullName evidence="3">Glycoside hydrolase family protein</fullName>
    </submittedName>
</protein>
<evidence type="ECO:0000256" key="1">
    <source>
        <dbReference type="ARBA" id="ARBA00010646"/>
    </source>
</evidence>
<dbReference type="PANTHER" id="PTHR33734:SF22">
    <property type="entry name" value="MEMBRANE-BOUND LYTIC MUREIN TRANSGLYCOSYLASE D"/>
    <property type="match status" value="1"/>
</dbReference>
<dbReference type="PROSITE" id="PS51904">
    <property type="entry name" value="GLYCOSYL_HYDROL_F25_2"/>
    <property type="match status" value="1"/>
</dbReference>
<accession>A0A174F9M5</accession>
<reference evidence="4 6" key="2">
    <citation type="submission" date="2018-06" db="EMBL/GenBank/DDBJ databases">
        <authorList>
            <consortium name="Pathogen Informatics"/>
            <person name="Doyle S."/>
        </authorList>
    </citation>
    <scope>NUCLEOTIDE SEQUENCE [LARGE SCALE GENOMIC DNA]</scope>
    <source>
        <strain evidence="4 6">NCTC11224</strain>
    </source>
</reference>
<dbReference type="InterPro" id="IPR002053">
    <property type="entry name" value="Glyco_hydro_25"/>
</dbReference>
<dbReference type="SMART" id="SM00257">
    <property type="entry name" value="LysM"/>
    <property type="match status" value="1"/>
</dbReference>
<dbReference type="Pfam" id="PF01476">
    <property type="entry name" value="LysM"/>
    <property type="match status" value="1"/>
</dbReference>
<dbReference type="SUPFAM" id="SSF54106">
    <property type="entry name" value="LysM domain"/>
    <property type="match status" value="1"/>
</dbReference>
<dbReference type="GO" id="GO:0003796">
    <property type="term" value="F:lysozyme activity"/>
    <property type="evidence" value="ECO:0007669"/>
    <property type="project" value="InterPro"/>
</dbReference>
<evidence type="ECO:0000259" key="2">
    <source>
        <dbReference type="PROSITE" id="PS51782"/>
    </source>
</evidence>
<dbReference type="PANTHER" id="PTHR33734">
    <property type="entry name" value="LYSM DOMAIN-CONTAINING GPI-ANCHORED PROTEIN 2"/>
    <property type="match status" value="1"/>
</dbReference>